<evidence type="ECO:0000313" key="3">
    <source>
        <dbReference type="Proteomes" id="UP000261812"/>
    </source>
</evidence>
<reference evidence="3" key="1">
    <citation type="submission" date="2018-09" db="EMBL/GenBank/DDBJ databases">
        <title>Complete genome sequence of thermophilic cyanobacteria strain Thermosynechococcus elongatus PKUAC-SCTE542.</title>
        <authorList>
            <person name="Liang Y."/>
            <person name="Tang J."/>
            <person name="Daroch M."/>
        </authorList>
    </citation>
    <scope>NUCLEOTIDE SEQUENCE [LARGE SCALE GENOMIC DNA]</scope>
    <source>
        <strain evidence="3">E542</strain>
    </source>
</reference>
<dbReference type="InterPro" id="IPR045584">
    <property type="entry name" value="Pilin-like"/>
</dbReference>
<protein>
    <submittedName>
        <fullName evidence="2">Prepilin-type N-terminal cleavage/methylation domain-containing protein</fullName>
    </submittedName>
</protein>
<dbReference type="SUPFAM" id="SSF54523">
    <property type="entry name" value="Pili subunits"/>
    <property type="match status" value="1"/>
</dbReference>
<dbReference type="KEGG" id="tsq:D3A95_01785"/>
<keyword evidence="1" id="KW-1133">Transmembrane helix</keyword>
<keyword evidence="1" id="KW-0472">Membrane</keyword>
<gene>
    <name evidence="2" type="ORF">D3A95_01785</name>
</gene>
<evidence type="ECO:0000313" key="2">
    <source>
        <dbReference type="EMBL" id="AXY67348.1"/>
    </source>
</evidence>
<proteinExistence type="predicted"/>
<keyword evidence="3" id="KW-1185">Reference proteome</keyword>
<keyword evidence="1" id="KW-0812">Transmembrane</keyword>
<evidence type="ECO:0000256" key="1">
    <source>
        <dbReference type="SAM" id="Phobius"/>
    </source>
</evidence>
<dbReference type="Pfam" id="PF07963">
    <property type="entry name" value="N_methyl"/>
    <property type="match status" value="1"/>
</dbReference>
<dbReference type="Gene3D" id="3.30.700.10">
    <property type="entry name" value="Glycoprotein, Type 4 Pilin"/>
    <property type="match status" value="1"/>
</dbReference>
<dbReference type="Proteomes" id="UP000261812">
    <property type="component" value="Chromosome"/>
</dbReference>
<dbReference type="RefSeq" id="WP_181495833.1">
    <property type="nucleotide sequence ID" value="NZ_CP032152.1"/>
</dbReference>
<organism evidence="2 3">
    <name type="scientific">Thermosynechococcus sichuanensis E542</name>
    <dbReference type="NCBI Taxonomy" id="2016101"/>
    <lineage>
        <taxon>Bacteria</taxon>
        <taxon>Bacillati</taxon>
        <taxon>Cyanobacteriota</taxon>
        <taxon>Cyanophyceae</taxon>
        <taxon>Acaryochloridales</taxon>
        <taxon>Thermosynechococcaceae</taxon>
        <taxon>Thermosynechococcus</taxon>
        <taxon>Thermosynechococcus sichuanensis</taxon>
    </lineage>
</organism>
<dbReference type="NCBIfam" id="TIGR02532">
    <property type="entry name" value="IV_pilin_GFxxxE"/>
    <property type="match status" value="1"/>
</dbReference>
<feature type="transmembrane region" description="Helical" evidence="1">
    <location>
        <begin position="12"/>
        <end position="38"/>
    </location>
</feature>
<dbReference type="EMBL" id="CP032152">
    <property type="protein sequence ID" value="AXY67348.1"/>
    <property type="molecule type" value="Genomic_DNA"/>
</dbReference>
<dbReference type="InterPro" id="IPR012902">
    <property type="entry name" value="N_methyl_site"/>
</dbReference>
<accession>A0A3B7MCI0</accession>
<sequence>MQMSRQSTRGYSFVEVLVVIVLIGVVIGIGTMSIFPLLQRQRVRAATNNARNALRLAQAAAKKENLPWVVAFRNTDTGVQWTMNRTTTPRHQWTWQPLIEDDEQVVMVMWGTDFNSPVTNPSGQILECWQDAARDSNQCELAFDHQGRVITPVTPRRISFSIYAYENDYLRCVRLSTVLGAMRTEEGDVCKQYME</sequence>
<name>A0A3B7MCI0_9CYAN</name>
<dbReference type="AlphaFoldDB" id="A0A3B7MCI0"/>